<dbReference type="Pfam" id="PF18907">
    <property type="entry name" value="DUF5662"/>
    <property type="match status" value="1"/>
</dbReference>
<organism evidence="1 2">
    <name type="scientific">Candidatus Methanomassiliicoccus intestinalis</name>
    <dbReference type="NCBI Taxonomy" id="1406512"/>
    <lineage>
        <taxon>Archaea</taxon>
        <taxon>Methanobacteriati</taxon>
        <taxon>Thermoplasmatota</taxon>
        <taxon>Thermoplasmata</taxon>
        <taxon>Methanomassiliicoccales</taxon>
        <taxon>Methanomassiliicoccaceae</taxon>
        <taxon>Methanomassiliicoccus</taxon>
    </lineage>
</organism>
<reference evidence="1" key="1">
    <citation type="submission" date="2016-03" db="EMBL/GenBank/DDBJ databases">
        <authorList>
            <person name="Borrel G."/>
            <person name="Mccann A."/>
            <person name="O'Toole P.W."/>
        </authorList>
    </citation>
    <scope>NUCLEOTIDE SEQUENCE</scope>
    <source>
        <strain evidence="1">183</strain>
    </source>
</reference>
<proteinExistence type="predicted"/>
<dbReference type="EMBL" id="LVVT01000001">
    <property type="protein sequence ID" value="TQS84562.1"/>
    <property type="molecule type" value="Genomic_DNA"/>
</dbReference>
<dbReference type="GeneID" id="41323422"/>
<accession>A0A8J8PH54</accession>
<gene>
    <name evidence="1" type="ORF">A3207_00530</name>
</gene>
<dbReference type="RefSeq" id="WP_020448893.1">
    <property type="nucleotide sequence ID" value="NZ_CAYAYJ010000011.1"/>
</dbReference>
<comment type="caution">
    <text evidence="1">The sequence shown here is derived from an EMBL/GenBank/DDBJ whole genome shotgun (WGS) entry which is preliminary data.</text>
</comment>
<dbReference type="Proteomes" id="UP000752814">
    <property type="component" value="Unassembled WGS sequence"/>
</dbReference>
<dbReference type="InterPro" id="IPR043721">
    <property type="entry name" value="DUF5662"/>
</dbReference>
<name>A0A8J8PH54_9ARCH</name>
<sequence>MDDSENYETLEHIKLVNNIGISIITQLQRRLLLHDASKLEEPEADAFRRAVDLSKIEYSSEDYNASLKSLEDALKHHYQCNRHHPEHFESGISGMNLVDICEMFIDWSAACQRTKNGDIRKSIVQNQKRFGFSDDLCSIFQNTADLLDICSKDCGMNRNDSEICKTDNNVQEVSQTLLLDAEYLSELDLFVLNIPGIRMMTRAELQESAAELRGDSQKYSEGIEESIDTLVDIGAFGKRGGYYFTSAYGWKLKKHLSLVEQE</sequence>
<evidence type="ECO:0000313" key="2">
    <source>
        <dbReference type="Proteomes" id="UP000752814"/>
    </source>
</evidence>
<evidence type="ECO:0000313" key="1">
    <source>
        <dbReference type="EMBL" id="TQS84562.1"/>
    </source>
</evidence>
<protein>
    <submittedName>
        <fullName evidence="1">Uncharacterized protein</fullName>
    </submittedName>
</protein>
<dbReference type="AlphaFoldDB" id="A0A8J8PH54"/>